<dbReference type="Pfam" id="PF14257">
    <property type="entry name" value="DUF4349"/>
    <property type="match status" value="1"/>
</dbReference>
<dbReference type="InterPro" id="IPR025645">
    <property type="entry name" value="DUF4349"/>
</dbReference>
<feature type="transmembrane region" description="Helical" evidence="3">
    <location>
        <begin position="51"/>
        <end position="72"/>
    </location>
</feature>
<evidence type="ECO:0000256" key="1">
    <source>
        <dbReference type="SAM" id="Coils"/>
    </source>
</evidence>
<dbReference type="EMBL" id="AP027728">
    <property type="protein sequence ID" value="BDZ38476.1"/>
    <property type="molecule type" value="Genomic_DNA"/>
</dbReference>
<feature type="domain" description="DUF4349" evidence="4">
    <location>
        <begin position="129"/>
        <end position="347"/>
    </location>
</feature>
<accession>A0ABM8FS09</accession>
<reference evidence="6" key="1">
    <citation type="journal article" date="2019" name="Int. J. Syst. Evol. Microbiol.">
        <title>The Global Catalogue of Microorganisms (GCM) 10K type strain sequencing project: providing services to taxonomists for standard genome sequencing and annotation.</title>
        <authorList>
            <consortium name="The Broad Institute Genomics Platform"/>
            <consortium name="The Broad Institute Genome Sequencing Center for Infectious Disease"/>
            <person name="Wu L."/>
            <person name="Ma J."/>
        </authorList>
    </citation>
    <scope>NUCLEOTIDE SEQUENCE [LARGE SCALE GENOMIC DNA]</scope>
    <source>
        <strain evidence="6">NBRC 106310</strain>
    </source>
</reference>
<protein>
    <recommendedName>
        <fullName evidence="4">DUF4349 domain-containing protein</fullName>
    </recommendedName>
</protein>
<evidence type="ECO:0000256" key="2">
    <source>
        <dbReference type="SAM" id="MobiDB-lite"/>
    </source>
</evidence>
<feature type="region of interest" description="Disordered" evidence="2">
    <location>
        <begin position="25"/>
        <end position="46"/>
    </location>
</feature>
<feature type="coiled-coil region" evidence="1">
    <location>
        <begin position="226"/>
        <end position="290"/>
    </location>
</feature>
<name>A0ABM8FS09_9MICO</name>
<gene>
    <name evidence="5" type="ORF">GCM10025863_10900</name>
</gene>
<dbReference type="RefSeq" id="WP_286302321.1">
    <property type="nucleotide sequence ID" value="NZ_AP027728.1"/>
</dbReference>
<dbReference type="Proteomes" id="UP001321543">
    <property type="component" value="Chromosome"/>
</dbReference>
<evidence type="ECO:0000313" key="6">
    <source>
        <dbReference type="Proteomes" id="UP001321543"/>
    </source>
</evidence>
<keyword evidence="1" id="KW-0175">Coiled coil</keyword>
<proteinExistence type="predicted"/>
<keyword evidence="3" id="KW-1133">Transmembrane helix</keyword>
<keyword evidence="6" id="KW-1185">Reference proteome</keyword>
<evidence type="ECO:0000259" key="4">
    <source>
        <dbReference type="Pfam" id="PF14257"/>
    </source>
</evidence>
<feature type="region of interest" description="Disordered" evidence="2">
    <location>
        <begin position="164"/>
        <end position="187"/>
    </location>
</feature>
<keyword evidence="3" id="KW-0472">Membrane</keyword>
<organism evidence="5 6">
    <name type="scientific">Microbacterium suwonense</name>
    <dbReference type="NCBI Taxonomy" id="683047"/>
    <lineage>
        <taxon>Bacteria</taxon>
        <taxon>Bacillati</taxon>
        <taxon>Actinomycetota</taxon>
        <taxon>Actinomycetes</taxon>
        <taxon>Micrococcales</taxon>
        <taxon>Microbacteriaceae</taxon>
        <taxon>Microbacterium</taxon>
    </lineage>
</organism>
<keyword evidence="3" id="KW-0812">Transmembrane</keyword>
<feature type="transmembrane region" description="Helical" evidence="3">
    <location>
        <begin position="325"/>
        <end position="349"/>
    </location>
</feature>
<evidence type="ECO:0000313" key="5">
    <source>
        <dbReference type="EMBL" id="BDZ38476.1"/>
    </source>
</evidence>
<evidence type="ECO:0000256" key="3">
    <source>
        <dbReference type="SAM" id="Phobius"/>
    </source>
</evidence>
<sequence length="359" mass="37423">MSEDSSISLPPLSDESIARIEQEVFDDIAEERPPSPATPAPAVSRPRRRRWAVGLGIAAAFVGGAVIAPPLLSGITSSSMTMSDVGSARDSSAEWADAVVPAVGVPDSVGLTSDGRVTTTTGGAETPDRDIITTGQIILRVADVSAAVDTLTALAEEHDGYIESSDVGLDSGDPVEGTAGSTRSQGSGWLSIRIPSADLSAVTKAIGDAGQVLHSSISHEDVTSTAVDLRARVAAAEASVQRLTELMTKSGSVSDLITAESALNERQAQLESYQQELKNLDQRVAMSTVRVQLTKQASVSQADPAGFGDGLLAGWNGLIIALNALVVTVGFLLPWLAIAGIVLLAVWLIRRRVRKTRVP</sequence>